<dbReference type="Pfam" id="PF13487">
    <property type="entry name" value="HD_5"/>
    <property type="match status" value="1"/>
</dbReference>
<sequence>MTSAMRILIVDDTTANILILREILKDEFAISAATNGREALELATAEPQPDIILLDIIMSGMDGYEVCRRLKADPRTASIPVLFVTTLSDTEDEARGLELGAVDYITKPFSPPIIKARIRNHLKLKGYQDNLEHLVEERTEEIALTQSVTIFSMACLAEMRDNELVGHIKRTQLYVRLLAEQLAGMAEYAAYFKEVPVDMLCASIPLHDIGKIGIPDHILLKPGRLTDDEFVIMKLHTIYGRDSLQRAERMLNTSNSFLRVAREIAHTHHEWWNGNGYPQGLSGTDIPLAGRLMAVADVYDALISKRVYKEPISHHESLSIVAESSGKQFDPQIIDIFLRIEKDIRAAAIMHADFEEERQCLMNNIMCGTDSRRSPK</sequence>
<feature type="domain" description="HD-GYP" evidence="3">
    <location>
        <begin position="142"/>
        <end position="353"/>
    </location>
</feature>
<keyword evidence="5" id="KW-1185">Reference proteome</keyword>
<evidence type="ECO:0000259" key="3">
    <source>
        <dbReference type="PROSITE" id="PS51832"/>
    </source>
</evidence>
<comment type="caution">
    <text evidence="4">The sequence shown here is derived from an EMBL/GenBank/DDBJ whole genome shotgun (WGS) entry which is preliminary data.</text>
</comment>
<dbReference type="SMART" id="SM00448">
    <property type="entry name" value="REC"/>
    <property type="match status" value="1"/>
</dbReference>
<dbReference type="GO" id="GO:0000160">
    <property type="term" value="P:phosphorelay signal transduction system"/>
    <property type="evidence" value="ECO:0007669"/>
    <property type="project" value="InterPro"/>
</dbReference>
<dbReference type="Gene3D" id="1.10.3210.10">
    <property type="entry name" value="Hypothetical protein af1432"/>
    <property type="match status" value="1"/>
</dbReference>
<accession>A0A7J0BJE1</accession>
<dbReference type="Proteomes" id="UP000503840">
    <property type="component" value="Unassembled WGS sequence"/>
</dbReference>
<dbReference type="SUPFAM" id="SSF52172">
    <property type="entry name" value="CheY-like"/>
    <property type="match status" value="1"/>
</dbReference>
<reference evidence="4 5" key="1">
    <citation type="submission" date="2020-05" db="EMBL/GenBank/DDBJ databases">
        <title>Draft genome sequence of Desulfovibrio sp. strain HN2T.</title>
        <authorList>
            <person name="Ueno A."/>
            <person name="Tamazawa S."/>
            <person name="Tamamura S."/>
            <person name="Murakami T."/>
            <person name="Kiyama T."/>
            <person name="Inomata H."/>
            <person name="Amano Y."/>
            <person name="Miyakawa K."/>
            <person name="Tamaki H."/>
            <person name="Naganuma T."/>
            <person name="Kaneko K."/>
        </authorList>
    </citation>
    <scope>NUCLEOTIDE SEQUENCE [LARGE SCALE GENOMIC DNA]</scope>
    <source>
        <strain evidence="4 5">HN2</strain>
    </source>
</reference>
<dbReference type="InterPro" id="IPR001789">
    <property type="entry name" value="Sig_transdc_resp-reg_receiver"/>
</dbReference>
<dbReference type="PANTHER" id="PTHR45228">
    <property type="entry name" value="CYCLIC DI-GMP PHOSPHODIESTERASE TM_0186-RELATED"/>
    <property type="match status" value="1"/>
</dbReference>
<evidence type="ECO:0000313" key="5">
    <source>
        <dbReference type="Proteomes" id="UP000503840"/>
    </source>
</evidence>
<name>A0A7J0BJE1_9BACT</name>
<dbReference type="PROSITE" id="PS50110">
    <property type="entry name" value="RESPONSE_REGULATORY"/>
    <property type="match status" value="1"/>
</dbReference>
<protein>
    <submittedName>
        <fullName evidence="4">Two-component system response regulator</fullName>
    </submittedName>
</protein>
<dbReference type="InterPro" id="IPR052020">
    <property type="entry name" value="Cyclic_di-GMP/3'3'-cGAMP_PDE"/>
</dbReference>
<dbReference type="Pfam" id="PF00072">
    <property type="entry name" value="Response_reg"/>
    <property type="match status" value="1"/>
</dbReference>
<feature type="domain" description="Response regulatory" evidence="2">
    <location>
        <begin position="6"/>
        <end position="122"/>
    </location>
</feature>
<feature type="modified residue" description="4-aspartylphosphate" evidence="1">
    <location>
        <position position="55"/>
    </location>
</feature>
<dbReference type="InterPro" id="IPR003607">
    <property type="entry name" value="HD/PDEase_dom"/>
</dbReference>
<dbReference type="RefSeq" id="WP_174405019.1">
    <property type="nucleotide sequence ID" value="NZ_BLVO01000013.1"/>
</dbReference>
<dbReference type="InterPro" id="IPR011006">
    <property type="entry name" value="CheY-like_superfamily"/>
</dbReference>
<dbReference type="CDD" id="cd19920">
    <property type="entry name" value="REC_PA4781-like"/>
    <property type="match status" value="1"/>
</dbReference>
<dbReference type="PROSITE" id="PS51832">
    <property type="entry name" value="HD_GYP"/>
    <property type="match status" value="1"/>
</dbReference>
<gene>
    <name evidence="4" type="ORF">DSM101010T_17160</name>
</gene>
<dbReference type="SMART" id="SM00471">
    <property type="entry name" value="HDc"/>
    <property type="match status" value="1"/>
</dbReference>
<evidence type="ECO:0000256" key="1">
    <source>
        <dbReference type="PROSITE-ProRule" id="PRU00169"/>
    </source>
</evidence>
<proteinExistence type="predicted"/>
<dbReference type="CDD" id="cd00077">
    <property type="entry name" value="HDc"/>
    <property type="match status" value="1"/>
</dbReference>
<dbReference type="EMBL" id="BLVO01000013">
    <property type="protein sequence ID" value="GFM33351.1"/>
    <property type="molecule type" value="Genomic_DNA"/>
</dbReference>
<evidence type="ECO:0000259" key="2">
    <source>
        <dbReference type="PROSITE" id="PS50110"/>
    </source>
</evidence>
<dbReference type="Gene3D" id="3.40.50.2300">
    <property type="match status" value="1"/>
</dbReference>
<dbReference type="SUPFAM" id="SSF109604">
    <property type="entry name" value="HD-domain/PDEase-like"/>
    <property type="match status" value="1"/>
</dbReference>
<dbReference type="InterPro" id="IPR037522">
    <property type="entry name" value="HD_GYP_dom"/>
</dbReference>
<keyword evidence="1" id="KW-0597">Phosphoprotein</keyword>
<evidence type="ECO:0000313" key="4">
    <source>
        <dbReference type="EMBL" id="GFM33351.1"/>
    </source>
</evidence>
<organism evidence="4 5">
    <name type="scientific">Desulfovibrio subterraneus</name>
    <dbReference type="NCBI Taxonomy" id="2718620"/>
    <lineage>
        <taxon>Bacteria</taxon>
        <taxon>Pseudomonadati</taxon>
        <taxon>Thermodesulfobacteriota</taxon>
        <taxon>Desulfovibrionia</taxon>
        <taxon>Desulfovibrionales</taxon>
        <taxon>Desulfovibrionaceae</taxon>
        <taxon>Desulfovibrio</taxon>
    </lineage>
</organism>
<dbReference type="PANTHER" id="PTHR45228:SF5">
    <property type="entry name" value="CYCLIC DI-GMP PHOSPHODIESTERASE VC_1348-RELATED"/>
    <property type="match status" value="1"/>
</dbReference>
<dbReference type="AlphaFoldDB" id="A0A7J0BJE1"/>